<reference evidence="3 4" key="1">
    <citation type="submission" date="2021-05" db="EMBL/GenBank/DDBJ databases">
        <title>Kineosporia and Streptomyces sp. nov. two new marine actinobacteria isolated from Coral.</title>
        <authorList>
            <person name="Buangrab K."/>
            <person name="Sutthacheep M."/>
            <person name="Yeemin T."/>
            <person name="Harunari E."/>
            <person name="Igarashi Y."/>
            <person name="Kanchanasin P."/>
            <person name="Tanasupawat S."/>
            <person name="Phongsopitanun W."/>
        </authorList>
    </citation>
    <scope>NUCLEOTIDE SEQUENCE [LARGE SCALE GENOMIC DNA]</scope>
    <source>
        <strain evidence="3 4">J2-2</strain>
    </source>
</reference>
<dbReference type="EMBL" id="JAHBAY010000007">
    <property type="protein sequence ID" value="MBT0771096.1"/>
    <property type="molecule type" value="Genomic_DNA"/>
</dbReference>
<accession>A0ABS5TJ47</accession>
<protein>
    <recommendedName>
        <fullName evidence="5">Tryptophan-associated transmembrane protein</fullName>
    </recommendedName>
</protein>
<proteinExistence type="predicted"/>
<evidence type="ECO:0008006" key="5">
    <source>
        <dbReference type="Google" id="ProtNLM"/>
    </source>
</evidence>
<keyword evidence="4" id="KW-1185">Reference proteome</keyword>
<feature type="transmembrane region" description="Helical" evidence="2">
    <location>
        <begin position="124"/>
        <end position="142"/>
    </location>
</feature>
<feature type="transmembrane region" description="Helical" evidence="2">
    <location>
        <begin position="93"/>
        <end position="112"/>
    </location>
</feature>
<name>A0ABS5TJ47_9ACTN</name>
<feature type="compositionally biased region" description="Basic and acidic residues" evidence="1">
    <location>
        <begin position="160"/>
        <end position="179"/>
    </location>
</feature>
<evidence type="ECO:0000313" key="3">
    <source>
        <dbReference type="EMBL" id="MBT0771096.1"/>
    </source>
</evidence>
<evidence type="ECO:0000256" key="2">
    <source>
        <dbReference type="SAM" id="Phobius"/>
    </source>
</evidence>
<evidence type="ECO:0000256" key="1">
    <source>
        <dbReference type="SAM" id="MobiDB-lite"/>
    </source>
</evidence>
<evidence type="ECO:0000313" key="4">
    <source>
        <dbReference type="Proteomes" id="UP001197247"/>
    </source>
</evidence>
<feature type="transmembrane region" description="Helical" evidence="2">
    <location>
        <begin position="63"/>
        <end position="81"/>
    </location>
</feature>
<feature type="transmembrane region" description="Helical" evidence="2">
    <location>
        <begin position="24"/>
        <end position="43"/>
    </location>
</feature>
<keyword evidence="2" id="KW-0472">Membrane</keyword>
<dbReference type="RefSeq" id="WP_214157366.1">
    <property type="nucleotide sequence ID" value="NZ_JAHBAY010000007.1"/>
</dbReference>
<keyword evidence="2" id="KW-1133">Transmembrane helix</keyword>
<comment type="caution">
    <text evidence="3">The sequence shown here is derived from an EMBL/GenBank/DDBJ whole genome shotgun (WGS) entry which is preliminary data.</text>
</comment>
<dbReference type="Proteomes" id="UP001197247">
    <property type="component" value="Unassembled WGS sequence"/>
</dbReference>
<keyword evidence="2" id="KW-0812">Transmembrane</keyword>
<feature type="region of interest" description="Disordered" evidence="1">
    <location>
        <begin position="155"/>
        <end position="179"/>
    </location>
</feature>
<organism evidence="3 4">
    <name type="scientific">Kineosporia corallincola</name>
    <dbReference type="NCBI Taxonomy" id="2835133"/>
    <lineage>
        <taxon>Bacteria</taxon>
        <taxon>Bacillati</taxon>
        <taxon>Actinomycetota</taxon>
        <taxon>Actinomycetes</taxon>
        <taxon>Kineosporiales</taxon>
        <taxon>Kineosporiaceae</taxon>
        <taxon>Kineosporia</taxon>
    </lineage>
</organism>
<sequence length="179" mass="18719">MSMIDERPGPGATKKPKLLAGETVALVLPIVLGIVVAVAWRLLLPLTEKLGDETELQAAVDGTLAGLGLLTGLLLGIGALLRPGRYPVRRVTALLVTSTLGGAISWLLGNTLGTPVLRGVGAAFIWPATTAVVIMVGAILPWTSHRLDQASRPAEPYGLRWDDEPDPARAEAPGERPAS</sequence>
<gene>
    <name evidence="3" type="ORF">KIH74_19305</name>
</gene>